<evidence type="ECO:0000256" key="6">
    <source>
        <dbReference type="ARBA" id="ARBA00022842"/>
    </source>
</evidence>
<evidence type="ECO:0000256" key="2">
    <source>
        <dbReference type="ARBA" id="ARBA00006171"/>
    </source>
</evidence>
<keyword evidence="4" id="KW-0597">Phosphoprotein</keyword>
<evidence type="ECO:0000256" key="5">
    <source>
        <dbReference type="ARBA" id="ARBA00022723"/>
    </source>
</evidence>
<feature type="binding site" evidence="13">
    <location>
        <position position="146"/>
    </location>
    <ligand>
        <name>substrate</name>
    </ligand>
</feature>
<keyword evidence="8" id="KW-0119">Carbohydrate metabolism</keyword>
<proteinExistence type="inferred from homology"/>
<organism evidence="16 17">
    <name type="scientific">Paenibacillus woosongensis</name>
    <dbReference type="NCBI Taxonomy" id="307580"/>
    <lineage>
        <taxon>Bacteria</taxon>
        <taxon>Bacillati</taxon>
        <taxon>Bacillota</taxon>
        <taxon>Bacilli</taxon>
        <taxon>Bacillales</taxon>
        <taxon>Paenibacillaceae</taxon>
        <taxon>Paenibacillus</taxon>
    </lineage>
</organism>
<feature type="site" description="Important for catalytic activity and assists the phosphoryl transfer reaction to Asp8 by balancing charge and orienting the reacting groups" evidence="15">
    <location>
        <position position="116"/>
    </location>
</feature>
<feature type="active site" description="Nucleophile" evidence="12">
    <location>
        <position position="9"/>
    </location>
</feature>
<evidence type="ECO:0000256" key="11">
    <source>
        <dbReference type="ARBA" id="ARBA00044991"/>
    </source>
</evidence>
<dbReference type="InterPro" id="IPR010976">
    <property type="entry name" value="B-phosphoglucomutase_hydrolase"/>
</dbReference>
<keyword evidence="5 14" id="KW-0479">Metal-binding</keyword>
<dbReference type="GO" id="GO:0005975">
    <property type="term" value="P:carbohydrate metabolic process"/>
    <property type="evidence" value="ECO:0007669"/>
    <property type="project" value="InterPro"/>
</dbReference>
<dbReference type="CDD" id="cd02598">
    <property type="entry name" value="HAD_BPGM"/>
    <property type="match status" value="1"/>
</dbReference>
<comment type="cofactor">
    <cofactor evidence="14">
        <name>Mg(2+)</name>
        <dbReference type="ChEBI" id="CHEBI:18420"/>
    </cofactor>
    <text evidence="14">Binds 2 magnesium ions per subunit.</text>
</comment>
<feature type="site" description="Important for catalytic activity and assists the phosphoryl transfer reaction to Asp8 by balancing charge and orienting the reacting groups" evidence="15">
    <location>
        <position position="146"/>
    </location>
</feature>
<feature type="binding site" evidence="14">
    <location>
        <position position="9"/>
    </location>
    <ligand>
        <name>Mg(2+)</name>
        <dbReference type="ChEBI" id="CHEBI:18420"/>
    </ligand>
</feature>
<evidence type="ECO:0000256" key="13">
    <source>
        <dbReference type="PIRSR" id="PIRSR610972-2"/>
    </source>
</evidence>
<accession>A0A7X2Z4I0</accession>
<dbReference type="NCBIfam" id="TIGR01990">
    <property type="entry name" value="bPGM"/>
    <property type="match status" value="1"/>
</dbReference>
<dbReference type="GO" id="GO:0000287">
    <property type="term" value="F:magnesium ion binding"/>
    <property type="evidence" value="ECO:0007669"/>
    <property type="project" value="InterPro"/>
</dbReference>
<evidence type="ECO:0000256" key="8">
    <source>
        <dbReference type="ARBA" id="ARBA00023277"/>
    </source>
</evidence>
<dbReference type="Proteomes" id="UP000447876">
    <property type="component" value="Unassembled WGS sequence"/>
</dbReference>
<feature type="binding site" evidence="13">
    <location>
        <position position="78"/>
    </location>
    <ligand>
        <name>substrate</name>
    </ligand>
</feature>
<evidence type="ECO:0000313" key="16">
    <source>
        <dbReference type="EMBL" id="MUG47346.1"/>
    </source>
</evidence>
<feature type="binding site" evidence="13">
    <location>
        <begin position="116"/>
        <end position="120"/>
    </location>
    <ligand>
        <name>substrate</name>
    </ligand>
</feature>
<evidence type="ECO:0000256" key="3">
    <source>
        <dbReference type="ARBA" id="ARBA00022490"/>
    </source>
</evidence>
<sequence>MKLQAVLFDLDGVITDTAEFHYLAWKQMAEPIGIEIDHAFNERLKGISRMESLERILAHGGKEQQYTMEQKQRLAADKNKHYVSLLTQLTPEHVYPGIPELLDQLAELQIPAVLTSASKNAPQILSALRLDERFHTIVDPDGMPGKPAPDIFLKGAGAVGADPAYCIGVEDAQAGVEAIKAAGMFAVGIGEKGLLCASGADIVFESTAKLNLTALLKAAKLD</sequence>
<reference evidence="16 17" key="1">
    <citation type="submission" date="2019-11" db="EMBL/GenBank/DDBJ databases">
        <title>Draft genome sequences of five Paenibacillus species of dairy origin.</title>
        <authorList>
            <person name="Olajide A.M."/>
            <person name="Chen S."/>
            <person name="Lapointe G."/>
        </authorList>
    </citation>
    <scope>NUCLEOTIDE SEQUENCE [LARGE SCALE GENOMIC DNA]</scope>
    <source>
        <strain evidence="16 17">12CR55</strain>
    </source>
</reference>
<evidence type="ECO:0000256" key="14">
    <source>
        <dbReference type="PIRSR" id="PIRSR610972-3"/>
    </source>
</evidence>
<comment type="caution">
    <text evidence="16">The sequence shown here is derived from an EMBL/GenBank/DDBJ whole genome shotgun (WGS) entry which is preliminary data.</text>
</comment>
<feature type="binding site" evidence="14">
    <location>
        <position position="171"/>
    </location>
    <ligand>
        <name>Mg(2+)</name>
        <dbReference type="ChEBI" id="CHEBI:18420"/>
    </ligand>
</feature>
<gene>
    <name evidence="16" type="primary">pgmB</name>
    <name evidence="16" type="ORF">GNP95_20560</name>
</gene>
<dbReference type="Pfam" id="PF00702">
    <property type="entry name" value="Hydrolase"/>
    <property type="match status" value="1"/>
</dbReference>
<dbReference type="GO" id="GO:0008801">
    <property type="term" value="F:beta-phosphoglucomutase activity"/>
    <property type="evidence" value="ECO:0007669"/>
    <property type="project" value="UniProtKB-EC"/>
</dbReference>
<feature type="binding site" evidence="13">
    <location>
        <position position="52"/>
    </location>
    <ligand>
        <name>substrate</name>
    </ligand>
</feature>
<evidence type="ECO:0000256" key="15">
    <source>
        <dbReference type="PIRSR" id="PIRSR610972-4"/>
    </source>
</evidence>
<dbReference type="Gene3D" id="1.10.150.240">
    <property type="entry name" value="Putative phosphatase, domain 2"/>
    <property type="match status" value="1"/>
</dbReference>
<protein>
    <recommendedName>
        <fullName evidence="11">Beta-phosphoglucomutase</fullName>
        <ecNumber evidence="10">5.4.2.6</ecNumber>
    </recommendedName>
</protein>
<dbReference type="InterPro" id="IPR036412">
    <property type="entry name" value="HAD-like_sf"/>
</dbReference>
<dbReference type="EMBL" id="WNZW01000011">
    <property type="protein sequence ID" value="MUG47346.1"/>
    <property type="molecule type" value="Genomic_DNA"/>
</dbReference>
<dbReference type="InterPro" id="IPR051600">
    <property type="entry name" value="Beta-PGM-like"/>
</dbReference>
<feature type="binding site" evidence="14">
    <location>
        <position position="11"/>
    </location>
    <ligand>
        <name>Mg(2+)</name>
        <dbReference type="ChEBI" id="CHEBI:18420"/>
    </ligand>
</feature>
<feature type="active site" description="Proton donor/acceptor" evidence="12">
    <location>
        <position position="11"/>
    </location>
</feature>
<evidence type="ECO:0000313" key="17">
    <source>
        <dbReference type="Proteomes" id="UP000447876"/>
    </source>
</evidence>
<dbReference type="PANTHER" id="PTHR46193:SF18">
    <property type="entry name" value="HEXITOL PHOSPHATASE B"/>
    <property type="match status" value="1"/>
</dbReference>
<dbReference type="SFLD" id="SFLDG01135">
    <property type="entry name" value="C1.5.6:_HAD__Beta-PGM__Phospha"/>
    <property type="match status" value="1"/>
</dbReference>
<dbReference type="PANTHER" id="PTHR46193">
    <property type="entry name" value="6-PHOSPHOGLUCONATE PHOSPHATASE"/>
    <property type="match status" value="1"/>
</dbReference>
<dbReference type="OrthoDB" id="9797743at2"/>
<dbReference type="NCBIfam" id="TIGR01509">
    <property type="entry name" value="HAD-SF-IA-v3"/>
    <property type="match status" value="1"/>
</dbReference>
<comment type="subcellular location">
    <subcellularLocation>
        <location evidence="1">Cytoplasm</location>
    </subcellularLocation>
</comment>
<dbReference type="GO" id="GO:0005737">
    <property type="term" value="C:cytoplasm"/>
    <property type="evidence" value="ECO:0007669"/>
    <property type="project" value="UniProtKB-SubCell"/>
</dbReference>
<dbReference type="RefSeq" id="WP_155612717.1">
    <property type="nucleotide sequence ID" value="NZ_WNZW01000011.1"/>
</dbReference>
<dbReference type="Gene3D" id="3.40.50.1000">
    <property type="entry name" value="HAD superfamily/HAD-like"/>
    <property type="match status" value="1"/>
</dbReference>
<dbReference type="InterPro" id="IPR010972">
    <property type="entry name" value="Beta-PGM"/>
</dbReference>
<dbReference type="InterPro" id="IPR006439">
    <property type="entry name" value="HAD-SF_hydro_IA"/>
</dbReference>
<feature type="binding site" evidence="13">
    <location>
        <begin position="44"/>
        <end position="49"/>
    </location>
    <ligand>
        <name>substrate</name>
    </ligand>
</feature>
<evidence type="ECO:0000256" key="1">
    <source>
        <dbReference type="ARBA" id="ARBA00004496"/>
    </source>
</evidence>
<dbReference type="NCBIfam" id="TIGR02009">
    <property type="entry name" value="PGMB-YQAB-SF"/>
    <property type="match status" value="1"/>
</dbReference>
<name>A0A7X2Z4I0_9BACL</name>
<evidence type="ECO:0000256" key="4">
    <source>
        <dbReference type="ARBA" id="ARBA00022553"/>
    </source>
</evidence>
<feature type="binding site" evidence="13">
    <location>
        <position position="25"/>
    </location>
    <ligand>
        <name>substrate</name>
    </ligand>
</feature>
<dbReference type="InterPro" id="IPR023198">
    <property type="entry name" value="PGP-like_dom2"/>
</dbReference>
<dbReference type="EC" id="5.4.2.6" evidence="10"/>
<dbReference type="InterPro" id="IPR023214">
    <property type="entry name" value="HAD_sf"/>
</dbReference>
<feature type="binding site" evidence="14">
    <location>
        <position position="170"/>
    </location>
    <ligand>
        <name>Mg(2+)</name>
        <dbReference type="ChEBI" id="CHEBI:18420"/>
    </ligand>
</feature>
<dbReference type="SFLD" id="SFLDG01129">
    <property type="entry name" value="C1.5:_HAD__Beta-PGM__Phosphata"/>
    <property type="match status" value="1"/>
</dbReference>
<evidence type="ECO:0000256" key="7">
    <source>
        <dbReference type="ARBA" id="ARBA00023235"/>
    </source>
</evidence>
<dbReference type="FunFam" id="1.10.150.240:FF:000010">
    <property type="entry name" value="Beta-phosphoglucomutase"/>
    <property type="match status" value="1"/>
</dbReference>
<feature type="binding site" evidence="13">
    <location>
        <begin position="9"/>
        <end position="11"/>
    </location>
    <ligand>
        <name>substrate</name>
    </ligand>
</feature>
<evidence type="ECO:0000256" key="12">
    <source>
        <dbReference type="PIRSR" id="PIRSR610972-1"/>
    </source>
</evidence>
<keyword evidence="7 16" id="KW-0413">Isomerase</keyword>
<dbReference type="SFLD" id="SFLDS00003">
    <property type="entry name" value="Haloacid_Dehalogenase"/>
    <property type="match status" value="1"/>
</dbReference>
<dbReference type="SUPFAM" id="SSF56784">
    <property type="entry name" value="HAD-like"/>
    <property type="match status" value="1"/>
</dbReference>
<evidence type="ECO:0000256" key="10">
    <source>
        <dbReference type="ARBA" id="ARBA00044968"/>
    </source>
</evidence>
<keyword evidence="3" id="KW-0963">Cytoplasm</keyword>
<dbReference type="AlphaFoldDB" id="A0A7X2Z4I0"/>
<comment type="similarity">
    <text evidence="2">Belongs to the HAD-like hydrolase superfamily. CbbY/CbbZ/Gph/YieH family.</text>
</comment>
<comment type="catalytic activity">
    <reaction evidence="9">
        <text>beta-D-glucose 1-phosphate = beta-D-glucose 6-phosphate</text>
        <dbReference type="Rhea" id="RHEA:20113"/>
        <dbReference type="ChEBI" id="CHEBI:57684"/>
        <dbReference type="ChEBI" id="CHEBI:58247"/>
        <dbReference type="EC" id="5.4.2.6"/>
    </reaction>
</comment>
<evidence type="ECO:0000256" key="9">
    <source>
        <dbReference type="ARBA" id="ARBA00044926"/>
    </source>
</evidence>
<keyword evidence="6 14" id="KW-0460">Magnesium</keyword>